<evidence type="ECO:0000256" key="1">
    <source>
        <dbReference type="SAM" id="MobiDB-lite"/>
    </source>
</evidence>
<gene>
    <name evidence="2" type="ORF">HPB48_015618</name>
</gene>
<feature type="compositionally biased region" description="Basic and acidic residues" evidence="1">
    <location>
        <begin position="1"/>
        <end position="13"/>
    </location>
</feature>
<proteinExistence type="predicted"/>
<dbReference type="EMBL" id="JABSTR010000001">
    <property type="protein sequence ID" value="KAH9362468.1"/>
    <property type="molecule type" value="Genomic_DNA"/>
</dbReference>
<reference evidence="2 3" key="1">
    <citation type="journal article" date="2020" name="Cell">
        <title>Large-Scale Comparative Analyses of Tick Genomes Elucidate Their Genetic Diversity and Vector Capacities.</title>
        <authorList>
            <consortium name="Tick Genome and Microbiome Consortium (TIGMIC)"/>
            <person name="Jia N."/>
            <person name="Wang J."/>
            <person name="Shi W."/>
            <person name="Du L."/>
            <person name="Sun Y."/>
            <person name="Zhan W."/>
            <person name="Jiang J.F."/>
            <person name="Wang Q."/>
            <person name="Zhang B."/>
            <person name="Ji P."/>
            <person name="Bell-Sakyi L."/>
            <person name="Cui X.M."/>
            <person name="Yuan T.T."/>
            <person name="Jiang B.G."/>
            <person name="Yang W.F."/>
            <person name="Lam T.T."/>
            <person name="Chang Q.C."/>
            <person name="Ding S.J."/>
            <person name="Wang X.J."/>
            <person name="Zhu J.G."/>
            <person name="Ruan X.D."/>
            <person name="Zhao L."/>
            <person name="Wei J.T."/>
            <person name="Ye R.Z."/>
            <person name="Que T.C."/>
            <person name="Du C.H."/>
            <person name="Zhou Y.H."/>
            <person name="Cheng J.X."/>
            <person name="Dai P.F."/>
            <person name="Guo W.B."/>
            <person name="Han X.H."/>
            <person name="Huang E.J."/>
            <person name="Li L.F."/>
            <person name="Wei W."/>
            <person name="Gao Y.C."/>
            <person name="Liu J.Z."/>
            <person name="Shao H.Z."/>
            <person name="Wang X."/>
            <person name="Wang C.C."/>
            <person name="Yang T.C."/>
            <person name="Huo Q.B."/>
            <person name="Li W."/>
            <person name="Chen H.Y."/>
            <person name="Chen S.E."/>
            <person name="Zhou L.G."/>
            <person name="Ni X.B."/>
            <person name="Tian J.H."/>
            <person name="Sheng Y."/>
            <person name="Liu T."/>
            <person name="Pan Y.S."/>
            <person name="Xia L.Y."/>
            <person name="Li J."/>
            <person name="Zhao F."/>
            <person name="Cao W.C."/>
        </authorList>
    </citation>
    <scope>NUCLEOTIDE SEQUENCE [LARGE SCALE GENOMIC DNA]</scope>
    <source>
        <strain evidence="2">HaeL-2018</strain>
    </source>
</reference>
<evidence type="ECO:0000313" key="2">
    <source>
        <dbReference type="EMBL" id="KAH9362468.1"/>
    </source>
</evidence>
<sequence>MAEAERESTRERGVTLAGRQMNAGADPRDLPERVLPDGAASPSFLNRLNMWKVVFSMMNKEQPFRRFKMVHANTLDDVVQLLRPCCGESSRSLALEFPSLTESQISVPKFEYIRA</sequence>
<name>A0A9J6FKF2_HAELO</name>
<evidence type="ECO:0000313" key="3">
    <source>
        <dbReference type="Proteomes" id="UP000821853"/>
    </source>
</evidence>
<dbReference type="Proteomes" id="UP000821853">
    <property type="component" value="Chromosome 1"/>
</dbReference>
<organism evidence="2 3">
    <name type="scientific">Haemaphysalis longicornis</name>
    <name type="common">Bush tick</name>
    <dbReference type="NCBI Taxonomy" id="44386"/>
    <lineage>
        <taxon>Eukaryota</taxon>
        <taxon>Metazoa</taxon>
        <taxon>Ecdysozoa</taxon>
        <taxon>Arthropoda</taxon>
        <taxon>Chelicerata</taxon>
        <taxon>Arachnida</taxon>
        <taxon>Acari</taxon>
        <taxon>Parasitiformes</taxon>
        <taxon>Ixodida</taxon>
        <taxon>Ixodoidea</taxon>
        <taxon>Ixodidae</taxon>
        <taxon>Haemaphysalinae</taxon>
        <taxon>Haemaphysalis</taxon>
    </lineage>
</organism>
<accession>A0A9J6FKF2</accession>
<feature type="region of interest" description="Disordered" evidence="1">
    <location>
        <begin position="1"/>
        <end position="35"/>
    </location>
</feature>
<dbReference type="OrthoDB" id="424302at2759"/>
<dbReference type="VEuPathDB" id="VectorBase:HLOH_054390"/>
<keyword evidence="3" id="KW-1185">Reference proteome</keyword>
<feature type="compositionally biased region" description="Basic and acidic residues" evidence="1">
    <location>
        <begin position="26"/>
        <end position="35"/>
    </location>
</feature>
<protein>
    <submittedName>
        <fullName evidence="2">Uncharacterized protein</fullName>
    </submittedName>
</protein>
<comment type="caution">
    <text evidence="2">The sequence shown here is derived from an EMBL/GenBank/DDBJ whole genome shotgun (WGS) entry which is preliminary data.</text>
</comment>
<dbReference type="AlphaFoldDB" id="A0A9J6FKF2"/>